<dbReference type="InterPro" id="IPR025048">
    <property type="entry name" value="DUF3987"/>
</dbReference>
<protein>
    <submittedName>
        <fullName evidence="1">Uncharacterized protein</fullName>
    </submittedName>
</protein>
<dbReference type="AlphaFoldDB" id="A0A158FJL3"/>
<gene>
    <name evidence="1" type="ORF">AWB66_00940</name>
</gene>
<organism evidence="1 2">
    <name type="scientific">Caballeronia telluris</name>
    <dbReference type="NCBI Taxonomy" id="326475"/>
    <lineage>
        <taxon>Bacteria</taxon>
        <taxon>Pseudomonadati</taxon>
        <taxon>Pseudomonadota</taxon>
        <taxon>Betaproteobacteria</taxon>
        <taxon>Burkholderiales</taxon>
        <taxon>Burkholderiaceae</taxon>
        <taxon>Caballeronia</taxon>
    </lineage>
</organism>
<proteinExistence type="predicted"/>
<accession>A0A158FJL3</accession>
<reference evidence="1" key="1">
    <citation type="submission" date="2016-01" db="EMBL/GenBank/DDBJ databases">
        <authorList>
            <person name="Peeters Charlotte."/>
        </authorList>
    </citation>
    <scope>NUCLEOTIDE SEQUENCE</scope>
    <source>
        <strain evidence="1">LMG 22936</strain>
    </source>
</reference>
<dbReference type="Proteomes" id="UP000054717">
    <property type="component" value="Unassembled WGS sequence"/>
</dbReference>
<dbReference type="Pfam" id="PF13148">
    <property type="entry name" value="DUF3987"/>
    <property type="match status" value="1"/>
</dbReference>
<evidence type="ECO:0000313" key="2">
    <source>
        <dbReference type="Proteomes" id="UP000054717"/>
    </source>
</evidence>
<dbReference type="EMBL" id="FCNZ02000003">
    <property type="protein sequence ID" value="SAL19509.1"/>
    <property type="molecule type" value="Genomic_DNA"/>
</dbReference>
<comment type="caution">
    <text evidence="1">The sequence shown here is derived from an EMBL/GenBank/DDBJ whole genome shotgun (WGS) entry which is preliminary data.</text>
</comment>
<name>A0A158FJL3_9BURK</name>
<sequence>MHPDAEKQWIATYEWLAHSIRPGGCYEPIENYIAKCAENIARIAVIYEVAENEEPKEVSLANMRRAIRMCKWFTEEYIEIFGSMYFPIVEQDAVQAVAWFRHYHERSGGSMQVSTRIFRQYCWGSREFRHDRKRVDAVLEYLEVEGVIAIIGYGSRKYINLNPQHFGITAHAVSTLGGSSLFNPK</sequence>
<evidence type="ECO:0000313" key="1">
    <source>
        <dbReference type="EMBL" id="SAL19509.1"/>
    </source>
</evidence>
<keyword evidence="2" id="KW-1185">Reference proteome</keyword>